<proteinExistence type="predicted"/>
<name>A0A7X6MAY3_9ACTN</name>
<feature type="transmembrane region" description="Helical" evidence="1">
    <location>
        <begin position="86"/>
        <end position="110"/>
    </location>
</feature>
<reference evidence="2 3" key="1">
    <citation type="submission" date="2020-04" db="EMBL/GenBank/DDBJ databases">
        <title>MicrobeNet Type strains.</title>
        <authorList>
            <person name="Nicholson A.C."/>
        </authorList>
    </citation>
    <scope>NUCLEOTIDE SEQUENCE [LARGE SCALE GENOMIC DNA]</scope>
    <source>
        <strain evidence="2 3">ATCC 23612</strain>
    </source>
</reference>
<dbReference type="Proteomes" id="UP000553209">
    <property type="component" value="Unassembled WGS sequence"/>
</dbReference>
<gene>
    <name evidence="2" type="ORF">HGB44_06035</name>
</gene>
<feature type="transmembrane region" description="Helical" evidence="1">
    <location>
        <begin position="130"/>
        <end position="148"/>
    </location>
</feature>
<comment type="caution">
    <text evidence="2">The sequence shown here is derived from an EMBL/GenBank/DDBJ whole genome shotgun (WGS) entry which is preliminary data.</text>
</comment>
<sequence length="167" mass="16953">MRNPEIARETVPYPVRRTVPGPVRWAAAAWATAVACGVAESAVALAGMVAAGEGVPWPGLALRLAVYTSAALVVVWFARGHRWARAALVVGLGVVGGLGTLVGPLVLAVLEGGGILDAMGHASHGPLYPALRTAHIASVATAAVLTFAPSSNRFFAKASGRPESASV</sequence>
<organism evidence="2 3">
    <name type="scientific">Nocardiopsis alborubida</name>
    <dbReference type="NCBI Taxonomy" id="146802"/>
    <lineage>
        <taxon>Bacteria</taxon>
        <taxon>Bacillati</taxon>
        <taxon>Actinomycetota</taxon>
        <taxon>Actinomycetes</taxon>
        <taxon>Streptosporangiales</taxon>
        <taxon>Nocardiopsidaceae</taxon>
        <taxon>Nocardiopsis</taxon>
    </lineage>
</organism>
<dbReference type="AlphaFoldDB" id="A0A7X6MAY3"/>
<evidence type="ECO:0000313" key="2">
    <source>
        <dbReference type="EMBL" id="NKY97234.1"/>
    </source>
</evidence>
<dbReference type="EMBL" id="JAAXPG010000004">
    <property type="protein sequence ID" value="NKY97234.1"/>
    <property type="molecule type" value="Genomic_DNA"/>
</dbReference>
<feature type="transmembrane region" description="Helical" evidence="1">
    <location>
        <begin position="60"/>
        <end position="79"/>
    </location>
</feature>
<keyword evidence="3" id="KW-1185">Reference proteome</keyword>
<keyword evidence="1" id="KW-1133">Transmembrane helix</keyword>
<evidence type="ECO:0000256" key="1">
    <source>
        <dbReference type="SAM" id="Phobius"/>
    </source>
</evidence>
<keyword evidence="1" id="KW-0472">Membrane</keyword>
<dbReference type="RefSeq" id="WP_061081757.1">
    <property type="nucleotide sequence ID" value="NZ_JAAXPG010000004.1"/>
</dbReference>
<evidence type="ECO:0000313" key="3">
    <source>
        <dbReference type="Proteomes" id="UP000553209"/>
    </source>
</evidence>
<protein>
    <submittedName>
        <fullName evidence="2">Uncharacterized protein</fullName>
    </submittedName>
</protein>
<accession>A0A7X6MAY3</accession>
<feature type="transmembrane region" description="Helical" evidence="1">
    <location>
        <begin position="25"/>
        <end position="48"/>
    </location>
</feature>
<keyword evidence="1" id="KW-0812">Transmembrane</keyword>